<sequence length="533" mass="58174">MTDEAVSASARGATFLILLQMGSRAITFGLNQFLLRFLSPELLGVSVQLELFVISTLYFARESLRIVAQRRSDGGVQAAINLSYLAILAGGPIGFTLAQAYLRTDTPNVAYLHVSLKICHFAAMIELLSEPSFVAVQQKMLYKTRATAEGAAVLMKTFATAGLVFWSNHRSINIGVLPFAAGEFAYGASLAVVYIWSMSSVAREKGFSLFPREMSERSGIHYYLGLFSKPLLSLSFSLYLQTGIKYILTEGDKYLISALATLKDTGMYALSANYGGLIARMLFRPIEDSSRNLFANLCSDAVETRQIGGITKKSEPKQNNANIYQAATILKDILRIYSLISLIAFAVGPSVAPLLLRLVAGAQWSDTGAGDVLGTYCYYIPLLAVNGVSEAFVSATASTKDLRTQSIWMGGFFIAFAGSAYVFLSVLDMGAKGLVLANCVNMASRIIFNLQFVQRYFAERQVEFHFTDLVPNLYAIAGTAVVPSLLSQARHIFQQYGLLGDLVGVGSIGAVFAAFVLATERTYLMECYKRFRT</sequence>
<protein>
    <recommendedName>
        <fullName evidence="8 10">Man(5)GlcNAc(2)-PP-dolichol translocation protein RFT1</fullName>
    </recommendedName>
</protein>
<feature type="transmembrane region" description="Helical" evidence="10">
    <location>
        <begin position="150"/>
        <end position="167"/>
    </location>
</feature>
<evidence type="ECO:0000256" key="5">
    <source>
        <dbReference type="ARBA" id="ARBA00022824"/>
    </source>
</evidence>
<dbReference type="PANTHER" id="PTHR13117">
    <property type="entry name" value="ENDOPLASMIC RETICULUM MULTISPAN TRANSMEMBRANE PROTEIN-RELATED"/>
    <property type="match status" value="1"/>
</dbReference>
<comment type="function">
    <text evidence="9 10">Intramembrane glycolipid transporter that operates in the biosynthetic pathway of dolichol-linked oligosaccharides, the glycan precursors employed in protein asparagine (N)-glycosylation. The sequential addition of sugars to dolichol pyrophosphate produces dolichol-linked oligosaccharides containing fourteen sugars, including two GlcNAcs, nine mannoses and three glucoses. Once assembled, the oligosaccharide is transferred from the lipid to nascent proteins by oligosaccharyltransferases. The assembly of dolichol-linked oligosaccharides begins on the cytosolic side of the endoplasmic reticulum membrane and finishes in its lumen. RFT1 could mediate the translocation of the cytosolically oriented intermediate DolPP-GlcNAc2Man5, produced by ALG11, into the ER lumen where dolichol-linked oligosaccharides assembly continues. However, the intramembrane lipid transporter activity could not be confirmed in vitro.</text>
</comment>
<evidence type="ECO:0000256" key="1">
    <source>
        <dbReference type="ARBA" id="ARBA00004477"/>
    </source>
</evidence>
<accession>A0AB34KG21</accession>
<evidence type="ECO:0000256" key="4">
    <source>
        <dbReference type="ARBA" id="ARBA00022692"/>
    </source>
</evidence>
<comment type="pathway">
    <text evidence="2">Protein modification; protein glycosylation.</text>
</comment>
<dbReference type="AlphaFoldDB" id="A0AB34KG21"/>
<dbReference type="InterPro" id="IPR007594">
    <property type="entry name" value="RFT1"/>
</dbReference>
<reference evidence="11 12" key="1">
    <citation type="journal article" date="2020" name="Microbiol. Resour. Announc.">
        <title>Draft Genome Sequence of a Cladosporium Species Isolated from the Mesophotic Ascidian Didemnum maculosum.</title>
        <authorList>
            <person name="Gioti A."/>
            <person name="Siaperas R."/>
            <person name="Nikolaivits E."/>
            <person name="Le Goff G."/>
            <person name="Ouazzani J."/>
            <person name="Kotoulas G."/>
            <person name="Topakas E."/>
        </authorList>
    </citation>
    <scope>NUCLEOTIDE SEQUENCE [LARGE SCALE GENOMIC DNA]</scope>
    <source>
        <strain evidence="11 12">TM138-S3</strain>
    </source>
</reference>
<dbReference type="EMBL" id="JAAQHG020000049">
    <property type="protein sequence ID" value="KAL1582515.1"/>
    <property type="molecule type" value="Genomic_DNA"/>
</dbReference>
<dbReference type="GO" id="GO:0005789">
    <property type="term" value="C:endoplasmic reticulum membrane"/>
    <property type="evidence" value="ECO:0007669"/>
    <property type="project" value="UniProtKB-SubCell"/>
</dbReference>
<evidence type="ECO:0000256" key="8">
    <source>
        <dbReference type="ARBA" id="ARBA00044793"/>
    </source>
</evidence>
<keyword evidence="5 10" id="KW-0256">Endoplasmic reticulum</keyword>
<keyword evidence="7 10" id="KW-0472">Membrane</keyword>
<dbReference type="GeneID" id="96010237"/>
<evidence type="ECO:0000256" key="10">
    <source>
        <dbReference type="RuleBase" id="RU365067"/>
    </source>
</evidence>
<feature type="transmembrane region" description="Helical" evidence="10">
    <location>
        <begin position="179"/>
        <end position="199"/>
    </location>
</feature>
<dbReference type="GO" id="GO:0006488">
    <property type="term" value="P:dolichol-linked oligosaccharide biosynthetic process"/>
    <property type="evidence" value="ECO:0007669"/>
    <property type="project" value="InterPro"/>
</dbReference>
<name>A0AB34KG21_9PEZI</name>
<dbReference type="Pfam" id="PF04506">
    <property type="entry name" value="Rft-1"/>
    <property type="match status" value="1"/>
</dbReference>
<dbReference type="GO" id="GO:0034203">
    <property type="term" value="P:glycolipid translocation"/>
    <property type="evidence" value="ECO:0007669"/>
    <property type="project" value="TreeGrafter"/>
</dbReference>
<evidence type="ECO:0000313" key="12">
    <source>
        <dbReference type="Proteomes" id="UP000803884"/>
    </source>
</evidence>
<proteinExistence type="inferred from homology"/>
<comment type="subcellular location">
    <subcellularLocation>
        <location evidence="1 10">Endoplasmic reticulum membrane</location>
        <topology evidence="1 10">Multi-pass membrane protein</topology>
    </subcellularLocation>
</comment>
<comment type="similarity">
    <text evidence="3 10">Belongs to the RFT1 family.</text>
</comment>
<dbReference type="RefSeq" id="XP_069225622.1">
    <property type="nucleotide sequence ID" value="XM_069377399.1"/>
</dbReference>
<evidence type="ECO:0000256" key="2">
    <source>
        <dbReference type="ARBA" id="ARBA00004922"/>
    </source>
</evidence>
<feature type="transmembrane region" description="Helical" evidence="10">
    <location>
        <begin position="42"/>
        <end position="60"/>
    </location>
</feature>
<comment type="caution">
    <text evidence="11">The sequence shown here is derived from an EMBL/GenBank/DDBJ whole genome shotgun (WGS) entry which is preliminary data.</text>
</comment>
<gene>
    <name evidence="11" type="ORF">WHR41_08795</name>
</gene>
<feature type="transmembrane region" description="Helical" evidence="10">
    <location>
        <begin position="376"/>
        <end position="395"/>
    </location>
</feature>
<feature type="transmembrane region" description="Helical" evidence="10">
    <location>
        <begin position="407"/>
        <end position="427"/>
    </location>
</feature>
<feature type="transmembrane region" description="Helical" evidence="10">
    <location>
        <begin position="220"/>
        <end position="240"/>
    </location>
</feature>
<keyword evidence="10" id="KW-0813">Transport</keyword>
<evidence type="ECO:0000313" key="11">
    <source>
        <dbReference type="EMBL" id="KAL1582515.1"/>
    </source>
</evidence>
<keyword evidence="12" id="KW-1185">Reference proteome</keyword>
<dbReference type="PANTHER" id="PTHR13117:SF5">
    <property type="entry name" value="PROTEIN RFT1 HOMOLOG"/>
    <property type="match status" value="1"/>
</dbReference>
<dbReference type="Proteomes" id="UP000803884">
    <property type="component" value="Unassembled WGS sequence"/>
</dbReference>
<evidence type="ECO:0000256" key="3">
    <source>
        <dbReference type="ARBA" id="ARBA00010288"/>
    </source>
</evidence>
<organism evidence="11 12">
    <name type="scientific">Cladosporium halotolerans</name>
    <dbReference type="NCBI Taxonomy" id="1052096"/>
    <lineage>
        <taxon>Eukaryota</taxon>
        <taxon>Fungi</taxon>
        <taxon>Dikarya</taxon>
        <taxon>Ascomycota</taxon>
        <taxon>Pezizomycotina</taxon>
        <taxon>Dothideomycetes</taxon>
        <taxon>Dothideomycetidae</taxon>
        <taxon>Cladosporiales</taxon>
        <taxon>Cladosporiaceae</taxon>
        <taxon>Cladosporium</taxon>
    </lineage>
</organism>
<evidence type="ECO:0000256" key="7">
    <source>
        <dbReference type="ARBA" id="ARBA00023136"/>
    </source>
</evidence>
<feature type="transmembrane region" description="Helical" evidence="10">
    <location>
        <begin position="336"/>
        <end position="356"/>
    </location>
</feature>
<feature type="transmembrane region" description="Helical" evidence="10">
    <location>
        <begin position="498"/>
        <end position="518"/>
    </location>
</feature>
<keyword evidence="6 10" id="KW-1133">Transmembrane helix</keyword>
<evidence type="ECO:0000256" key="6">
    <source>
        <dbReference type="ARBA" id="ARBA00022989"/>
    </source>
</evidence>
<keyword evidence="4 10" id="KW-0812">Transmembrane</keyword>
<comment type="caution">
    <text evidence="10">Lacks conserved residue(s) required for the propagation of feature annotation.</text>
</comment>
<evidence type="ECO:0000256" key="9">
    <source>
        <dbReference type="ARBA" id="ARBA00045912"/>
    </source>
</evidence>
<feature type="transmembrane region" description="Helical" evidence="10">
    <location>
        <begin position="81"/>
        <end position="102"/>
    </location>
</feature>